<feature type="transmembrane region" description="Helical" evidence="9">
    <location>
        <begin position="175"/>
        <end position="193"/>
    </location>
</feature>
<keyword evidence="4 9" id="KW-0812">Transmembrane</keyword>
<proteinExistence type="inferred from homology"/>
<gene>
    <name evidence="10" type="ORF">SAMN04487820_105297</name>
</gene>
<feature type="transmembrane region" description="Helical" evidence="9">
    <location>
        <begin position="125"/>
        <end position="145"/>
    </location>
</feature>
<feature type="transmembrane region" description="Helical" evidence="9">
    <location>
        <begin position="152"/>
        <end position="169"/>
    </location>
</feature>
<keyword evidence="2" id="KW-1003">Cell membrane</keyword>
<accession>A0A1G9A545</accession>
<dbReference type="InterPro" id="IPR018584">
    <property type="entry name" value="GT87"/>
</dbReference>
<feature type="transmembrane region" description="Helical" evidence="9">
    <location>
        <begin position="292"/>
        <end position="314"/>
    </location>
</feature>
<keyword evidence="6 9" id="KW-0472">Membrane</keyword>
<dbReference type="GO" id="GO:0005886">
    <property type="term" value="C:plasma membrane"/>
    <property type="evidence" value="ECO:0007669"/>
    <property type="project" value="UniProtKB-SubCell"/>
</dbReference>
<dbReference type="Proteomes" id="UP000199213">
    <property type="component" value="Unassembled WGS sequence"/>
</dbReference>
<feature type="transmembrane region" description="Helical" evidence="9">
    <location>
        <begin position="205"/>
        <end position="227"/>
    </location>
</feature>
<evidence type="ECO:0000313" key="10">
    <source>
        <dbReference type="EMBL" id="SDK21964.1"/>
    </source>
</evidence>
<evidence type="ECO:0000256" key="8">
    <source>
        <dbReference type="SAM" id="MobiDB-lite"/>
    </source>
</evidence>
<keyword evidence="10" id="KW-0328">Glycosyltransferase</keyword>
<evidence type="ECO:0000256" key="5">
    <source>
        <dbReference type="ARBA" id="ARBA00022989"/>
    </source>
</evidence>
<dbReference type="GO" id="GO:0016758">
    <property type="term" value="F:hexosyltransferase activity"/>
    <property type="evidence" value="ECO:0007669"/>
    <property type="project" value="InterPro"/>
</dbReference>
<evidence type="ECO:0000256" key="3">
    <source>
        <dbReference type="ARBA" id="ARBA00022679"/>
    </source>
</evidence>
<feature type="compositionally biased region" description="Low complexity" evidence="8">
    <location>
        <begin position="9"/>
        <end position="18"/>
    </location>
</feature>
<keyword evidence="11" id="KW-1185">Reference proteome</keyword>
<evidence type="ECO:0000256" key="2">
    <source>
        <dbReference type="ARBA" id="ARBA00022475"/>
    </source>
</evidence>
<evidence type="ECO:0000256" key="7">
    <source>
        <dbReference type="ARBA" id="ARBA00024033"/>
    </source>
</evidence>
<feature type="transmembrane region" description="Helical" evidence="9">
    <location>
        <begin position="364"/>
        <end position="384"/>
    </location>
</feature>
<comment type="subcellular location">
    <subcellularLocation>
        <location evidence="1">Cell membrane</location>
        <topology evidence="1">Multi-pass membrane protein</topology>
    </subcellularLocation>
</comment>
<evidence type="ECO:0000313" key="11">
    <source>
        <dbReference type="Proteomes" id="UP000199213"/>
    </source>
</evidence>
<feature type="transmembrane region" description="Helical" evidence="9">
    <location>
        <begin position="326"/>
        <end position="352"/>
    </location>
</feature>
<evidence type="ECO:0000256" key="4">
    <source>
        <dbReference type="ARBA" id="ARBA00022692"/>
    </source>
</evidence>
<feature type="transmembrane region" description="Helical" evidence="9">
    <location>
        <begin position="396"/>
        <end position="414"/>
    </location>
</feature>
<feature type="transmembrane region" description="Helical" evidence="9">
    <location>
        <begin position="37"/>
        <end position="60"/>
    </location>
</feature>
<keyword evidence="5 9" id="KW-1133">Transmembrane helix</keyword>
<evidence type="ECO:0000256" key="1">
    <source>
        <dbReference type="ARBA" id="ARBA00004651"/>
    </source>
</evidence>
<comment type="similarity">
    <text evidence="7">Belongs to the glycosyltransferase 87 family.</text>
</comment>
<name>A0A1G9A545_ACTMZ</name>
<dbReference type="Pfam" id="PF09594">
    <property type="entry name" value="GT87"/>
    <property type="match status" value="1"/>
</dbReference>
<protein>
    <submittedName>
        <fullName evidence="10">Alpha-1,2-mannosyltransferase</fullName>
    </submittedName>
</protein>
<feature type="transmembrane region" description="Helical" evidence="9">
    <location>
        <begin position="233"/>
        <end position="253"/>
    </location>
</feature>
<reference evidence="11" key="1">
    <citation type="submission" date="2016-10" db="EMBL/GenBank/DDBJ databases">
        <authorList>
            <person name="Varghese N."/>
            <person name="Submissions S."/>
        </authorList>
    </citation>
    <scope>NUCLEOTIDE SEQUENCE [LARGE SCALE GENOMIC DNA]</scope>
    <source>
        <strain evidence="11">DSM 45460</strain>
    </source>
</reference>
<sequence length="428" mass="46214">MAVSKHTPTEPSVVPETPASKNGPRELLRALFTRYPLALVAASIPLLAVSVWFVLLPALFRGEGGEIYLRGDFEVYRWAVHTWLTGGDIIEDWAPLRGGNLLPWVYPPFALLPLSVFALPPVTVGAILMWAANLAAIGMTLYLIVRQQWPGVGPRGALAVAALVLPWPLWLEPVYACFAQGQVNIVLMGLVAADCLVRKPRWPRGLLVGIAAAVKLVPAAFLLFFLFRRDFRAAATCAITAVVCTLLGFAIDFKASTDYWFRYGPASSVAGHAADPNQSIMGMLARLLSHQVVEYGIWAVVCIALTVVLARTIGRVDPPVAMTLTGLFALLVSPTTWSSHWVWVIPGLLILLGSAVRTRSISRFLLAVAIVVAGRKVAFHALAADVSPLLYVPQQLVGNAYVVLAAVALLVTGWQANRYGAYEPAAKP</sequence>
<feature type="region of interest" description="Disordered" evidence="8">
    <location>
        <begin position="1"/>
        <end position="21"/>
    </location>
</feature>
<keyword evidence="3 10" id="KW-0808">Transferase</keyword>
<organism evidence="10 11">
    <name type="scientific">Actinopolyspora mzabensis</name>
    <dbReference type="NCBI Taxonomy" id="995066"/>
    <lineage>
        <taxon>Bacteria</taxon>
        <taxon>Bacillati</taxon>
        <taxon>Actinomycetota</taxon>
        <taxon>Actinomycetes</taxon>
        <taxon>Actinopolysporales</taxon>
        <taxon>Actinopolysporaceae</taxon>
        <taxon>Actinopolyspora</taxon>
    </lineage>
</organism>
<dbReference type="EMBL" id="FNFM01000005">
    <property type="protein sequence ID" value="SDK21964.1"/>
    <property type="molecule type" value="Genomic_DNA"/>
</dbReference>
<dbReference type="AlphaFoldDB" id="A0A1G9A545"/>
<evidence type="ECO:0000256" key="6">
    <source>
        <dbReference type="ARBA" id="ARBA00023136"/>
    </source>
</evidence>
<evidence type="ECO:0000256" key="9">
    <source>
        <dbReference type="SAM" id="Phobius"/>
    </source>
</evidence>